<comment type="similarity">
    <text evidence="6">Belongs to the ABC-4 integral membrane protein family.</text>
</comment>
<feature type="transmembrane region" description="Helical" evidence="7">
    <location>
        <begin position="298"/>
        <end position="324"/>
    </location>
</feature>
<evidence type="ECO:0000256" key="7">
    <source>
        <dbReference type="SAM" id="Phobius"/>
    </source>
</evidence>
<dbReference type="AlphaFoldDB" id="A0A0A8QYY8"/>
<reference evidence="9 10" key="1">
    <citation type="submission" date="2016-09" db="EMBL/GenBank/DDBJ databases">
        <authorList>
            <person name="Laine KS P."/>
        </authorList>
    </citation>
    <scope>NUCLEOTIDE SEQUENCE [LARGE SCALE GENOMIC DNA]</scope>
    <source>
        <strain evidence="9">PFRJS-23</strain>
    </source>
</reference>
<dbReference type="GO" id="GO:0022857">
    <property type="term" value="F:transmembrane transporter activity"/>
    <property type="evidence" value="ECO:0007669"/>
    <property type="project" value="TreeGrafter"/>
</dbReference>
<gene>
    <name evidence="9" type="ORF">PFR_JS23_76</name>
</gene>
<name>A0A0A8QYY8_9ACTN</name>
<feature type="domain" description="ABC3 transporter permease C-terminal" evidence="8">
    <location>
        <begin position="258"/>
        <end position="375"/>
    </location>
</feature>
<evidence type="ECO:0000259" key="8">
    <source>
        <dbReference type="Pfam" id="PF02687"/>
    </source>
</evidence>
<dbReference type="RefSeq" id="WP_036940993.1">
    <property type="nucleotide sequence ID" value="NZ_CCYN01000040.1"/>
</dbReference>
<dbReference type="InterPro" id="IPR003838">
    <property type="entry name" value="ABC3_permease_C"/>
</dbReference>
<evidence type="ECO:0000256" key="1">
    <source>
        <dbReference type="ARBA" id="ARBA00004651"/>
    </source>
</evidence>
<dbReference type="PANTHER" id="PTHR30572">
    <property type="entry name" value="MEMBRANE COMPONENT OF TRANSPORTER-RELATED"/>
    <property type="match status" value="1"/>
</dbReference>
<dbReference type="PANTHER" id="PTHR30572:SF4">
    <property type="entry name" value="ABC TRANSPORTER PERMEASE YTRF"/>
    <property type="match status" value="1"/>
</dbReference>
<feature type="transmembrane region" description="Helical" evidence="7">
    <location>
        <begin position="19"/>
        <end position="43"/>
    </location>
</feature>
<organism evidence="9 10">
    <name type="scientific">Propionibacterium freudenreichii</name>
    <dbReference type="NCBI Taxonomy" id="1744"/>
    <lineage>
        <taxon>Bacteria</taxon>
        <taxon>Bacillati</taxon>
        <taxon>Actinomycetota</taxon>
        <taxon>Actinomycetes</taxon>
        <taxon>Propionibacteriales</taxon>
        <taxon>Propionibacteriaceae</taxon>
        <taxon>Propionibacterium</taxon>
    </lineage>
</organism>
<evidence type="ECO:0000313" key="9">
    <source>
        <dbReference type="EMBL" id="SCQ74045.1"/>
    </source>
</evidence>
<dbReference type="GO" id="GO:0005886">
    <property type="term" value="C:plasma membrane"/>
    <property type="evidence" value="ECO:0007669"/>
    <property type="project" value="UniProtKB-SubCell"/>
</dbReference>
<dbReference type="Proteomes" id="UP000250080">
    <property type="component" value="Chromosome I"/>
</dbReference>
<accession>A0A0A8QYY8</accession>
<keyword evidence="3 7" id="KW-0812">Transmembrane</keyword>
<dbReference type="InterPro" id="IPR050250">
    <property type="entry name" value="Macrolide_Exporter_MacB"/>
</dbReference>
<keyword evidence="4 7" id="KW-1133">Transmembrane helix</keyword>
<feature type="transmembrane region" description="Helical" evidence="7">
    <location>
        <begin position="251"/>
        <end position="278"/>
    </location>
</feature>
<evidence type="ECO:0000256" key="2">
    <source>
        <dbReference type="ARBA" id="ARBA00022475"/>
    </source>
</evidence>
<dbReference type="OrthoDB" id="3251537at2"/>
<evidence type="ECO:0000256" key="3">
    <source>
        <dbReference type="ARBA" id="ARBA00022692"/>
    </source>
</evidence>
<proteinExistence type="inferred from homology"/>
<protein>
    <submittedName>
        <fullName evidence="9">ABC-type antimicrobial peptide transporter, permease component</fullName>
    </submittedName>
</protein>
<sequence length="382" mass="40460">MRSFGRELWWDLLGNKTNFWLSCLALFVALFSFIAVVSTGTLAHDSLLAKTLMVDGVPTSYRAEIAPAALRANSLTGQLADDVSAWNRAGLESAVAMDFSQQLAGQPITVRAIAGNYQAIKRVKLTDGRWNQARPYPGEVVANQPLAARQGSNTQLSLGTTSGAVEPFVVTGSLADGDARPVAYTDLTSYFATTGWYPTPATVELLFHTDKTPDQIAAAIAPSLTALGLATNDKPMRIDRVDSMADQVTMFTAAFTAVTLIGLVVAALGMMNVGLASVRERSRDFTIRRALGATQGRIIAQVLAETLATGIVATLAAIGTTWALLNVLLPRLLPPSWGLSVPAYPWPITLLAAAAGLTISAASGLIPALRVRKLELAAILRA</sequence>
<comment type="subcellular location">
    <subcellularLocation>
        <location evidence="1">Cell membrane</location>
        <topology evidence="1">Multi-pass membrane protein</topology>
    </subcellularLocation>
</comment>
<evidence type="ECO:0000313" key="10">
    <source>
        <dbReference type="Proteomes" id="UP000250080"/>
    </source>
</evidence>
<evidence type="ECO:0000256" key="5">
    <source>
        <dbReference type="ARBA" id="ARBA00023136"/>
    </source>
</evidence>
<dbReference type="Pfam" id="PF02687">
    <property type="entry name" value="FtsX"/>
    <property type="match status" value="1"/>
</dbReference>
<evidence type="ECO:0000256" key="6">
    <source>
        <dbReference type="ARBA" id="ARBA00038076"/>
    </source>
</evidence>
<keyword evidence="5 7" id="KW-0472">Membrane</keyword>
<evidence type="ECO:0000256" key="4">
    <source>
        <dbReference type="ARBA" id="ARBA00022989"/>
    </source>
</evidence>
<dbReference type="EMBL" id="LT618793">
    <property type="protein sequence ID" value="SCQ74045.1"/>
    <property type="molecule type" value="Genomic_DNA"/>
</dbReference>
<feature type="transmembrane region" description="Helical" evidence="7">
    <location>
        <begin position="344"/>
        <end position="366"/>
    </location>
</feature>
<dbReference type="GeneID" id="61221167"/>
<keyword evidence="2" id="KW-1003">Cell membrane</keyword>